<comment type="subcellular location">
    <subcellularLocation>
        <location evidence="1">Membrane</location>
        <topology evidence="1">Multi-pass membrane protein</topology>
    </subcellularLocation>
</comment>
<accession>A0A086IZQ5</accession>
<dbReference type="InterPro" id="IPR050352">
    <property type="entry name" value="ABCG_transporters"/>
</dbReference>
<feature type="transmembrane region" description="Helical" evidence="8">
    <location>
        <begin position="408"/>
        <end position="431"/>
    </location>
</feature>
<evidence type="ECO:0000313" key="11">
    <source>
        <dbReference type="Proteomes" id="UP000054524"/>
    </source>
</evidence>
<keyword evidence="11" id="KW-1185">Reference proteome</keyword>
<dbReference type="GO" id="GO:0016887">
    <property type="term" value="F:ATP hydrolysis activity"/>
    <property type="evidence" value="ECO:0007669"/>
    <property type="project" value="InterPro"/>
</dbReference>
<feature type="transmembrane region" description="Helical" evidence="8">
    <location>
        <begin position="550"/>
        <end position="567"/>
    </location>
</feature>
<evidence type="ECO:0000256" key="1">
    <source>
        <dbReference type="ARBA" id="ARBA00004141"/>
    </source>
</evidence>
<dbReference type="PANTHER" id="PTHR48041">
    <property type="entry name" value="ABC TRANSPORTER G FAMILY MEMBER 28"/>
    <property type="match status" value="1"/>
</dbReference>
<name>A0A086IZQ5_NEMA1</name>
<evidence type="ECO:0000256" key="7">
    <source>
        <dbReference type="ARBA" id="ARBA00023136"/>
    </source>
</evidence>
<evidence type="ECO:0000256" key="5">
    <source>
        <dbReference type="ARBA" id="ARBA00022840"/>
    </source>
</evidence>
<dbReference type="AlphaFoldDB" id="A0A086IZQ5"/>
<gene>
    <name evidence="10" type="ORF">NESG_02147</name>
</gene>
<dbReference type="SMART" id="SM00382">
    <property type="entry name" value="AAA"/>
    <property type="match status" value="1"/>
</dbReference>
<dbReference type="Proteomes" id="UP000054524">
    <property type="component" value="Unassembled WGS sequence"/>
</dbReference>
<dbReference type="PROSITE" id="PS50893">
    <property type="entry name" value="ABC_TRANSPORTER_2"/>
    <property type="match status" value="1"/>
</dbReference>
<evidence type="ECO:0000256" key="4">
    <source>
        <dbReference type="ARBA" id="ARBA00022741"/>
    </source>
</evidence>
<evidence type="ECO:0000256" key="3">
    <source>
        <dbReference type="ARBA" id="ARBA00022692"/>
    </source>
</evidence>
<keyword evidence="4" id="KW-0547">Nucleotide-binding</keyword>
<dbReference type="InterPro" id="IPR017871">
    <property type="entry name" value="ABC_transporter-like_CS"/>
</dbReference>
<evidence type="ECO:0000256" key="2">
    <source>
        <dbReference type="ARBA" id="ARBA00022448"/>
    </source>
</evidence>
<keyword evidence="7 8" id="KW-0472">Membrane</keyword>
<proteinExistence type="predicted"/>
<dbReference type="HOGENOM" id="CLU_020642_0_0_1"/>
<dbReference type="InterPro" id="IPR003593">
    <property type="entry name" value="AAA+_ATPase"/>
</dbReference>
<feature type="transmembrane region" description="Helical" evidence="8">
    <location>
        <begin position="609"/>
        <end position="632"/>
    </location>
</feature>
<evidence type="ECO:0000259" key="9">
    <source>
        <dbReference type="PROSITE" id="PS50893"/>
    </source>
</evidence>
<keyword evidence="3 8" id="KW-0812">Transmembrane</keyword>
<dbReference type="Gene3D" id="3.40.50.300">
    <property type="entry name" value="P-loop containing nucleotide triphosphate hydrolases"/>
    <property type="match status" value="1"/>
</dbReference>
<feature type="domain" description="ABC transporter" evidence="9">
    <location>
        <begin position="96"/>
        <end position="327"/>
    </location>
</feature>
<comment type="caution">
    <text evidence="10">The sequence shown here is derived from an EMBL/GenBank/DDBJ whole genome shotgun (WGS) entry which is preliminary data.</text>
</comment>
<keyword evidence="5" id="KW-0067">ATP-binding</keyword>
<feature type="transmembrane region" description="Helical" evidence="8">
    <location>
        <begin position="579"/>
        <end position="602"/>
    </location>
</feature>
<protein>
    <recommendedName>
        <fullName evidence="9">ABC transporter domain-containing protein</fullName>
    </recommendedName>
</protein>
<dbReference type="PROSITE" id="PS00211">
    <property type="entry name" value="ABC_TRANSPORTER_1"/>
    <property type="match status" value="1"/>
</dbReference>
<keyword evidence="2" id="KW-0813">Transport</keyword>
<dbReference type="PANTHER" id="PTHR48041:SF139">
    <property type="entry name" value="PROTEIN SCARLET"/>
    <property type="match status" value="1"/>
</dbReference>
<evidence type="ECO:0000313" key="10">
    <source>
        <dbReference type="EMBL" id="KFG25373.1"/>
    </source>
</evidence>
<feature type="transmembrane region" description="Helical" evidence="8">
    <location>
        <begin position="790"/>
        <end position="808"/>
    </location>
</feature>
<organism evidence="10 11">
    <name type="scientific">Nematocida ausubeli (strain ATCC PRA-371 / ERTm2)</name>
    <name type="common">Nematode killer fungus</name>
    <dbReference type="NCBI Taxonomy" id="1913371"/>
    <lineage>
        <taxon>Eukaryota</taxon>
        <taxon>Fungi</taxon>
        <taxon>Fungi incertae sedis</taxon>
        <taxon>Microsporidia</taxon>
        <taxon>Nematocida</taxon>
    </lineage>
</organism>
<dbReference type="SUPFAM" id="SSF52540">
    <property type="entry name" value="P-loop containing nucleoside triphosphate hydrolases"/>
    <property type="match status" value="1"/>
</dbReference>
<dbReference type="RefSeq" id="XP_052903928.1">
    <property type="nucleotide sequence ID" value="XM_053049757.1"/>
</dbReference>
<dbReference type="GO" id="GO:0016020">
    <property type="term" value="C:membrane"/>
    <property type="evidence" value="ECO:0007669"/>
    <property type="project" value="UniProtKB-SubCell"/>
</dbReference>
<dbReference type="InterPro" id="IPR003439">
    <property type="entry name" value="ABC_transporter-like_ATP-bd"/>
</dbReference>
<sequence length="816" mass="93012">MQTQVKDELEESKNGMSCICGTETEKNIVSSDLLHIGNNILFQALPENNLNEGKNQLEGEFIDTREKAKKSSPVDLKEQSAKNIKETEEKPDEILIQMTNYDCVTKDDIYLLRRVSLSLPKGKLVALIGMSGEGKTTLMNSLAGICAPSHTTYGKILVRTAESGLQERIVREWLPSVSYTQQHGIEYRNIPMYSLLCSVAKCYKKSTEEVDRIVSILRLAKSIRVPFKNLSGGEQKRVMVACGLLAKNKFNIWDEPLSGLDSEMARITISMIKDTKATNLVSAHQISEDLIKRFDHVILMHRSTVVYAGPASCMKEHFLSMGIEFPSDTFYVNYIMQLCAENRSNALDGRNIEVFNRATQEIIKVRKGALREHNVWWNPDEMKVSYVRVLEIFRRLFYFDRAFKGASLIVDILMATVGGSIGVFIIYLILYSISPGDEINKYANVPSFDTVYKLLRIKAQIMERTPEDEDLIQSVCDVLKVVSNACWVHTIQVVYTPVATLLYILSISLPSPMIGVEFYNVCKANIKNKQLTVGDFLVAQALDVFVRKSLLIFIFKTALYIFLYRSLDVEIKSEITVNHTISIGLLFLSSLLTGAVSLMFNLAPIPQKLYGLGVFVYSLFTLIIPSQVYVYIRPMAHPVSFIQEIDIFRSENSHFIKNLMGRIGMSDKTHPVIFQIMHFIVKCMRFVLITSPSNYFTHLMQKINLYQNNLTMSPEQIRQFDKTDIRLAYEVHNLARQLFLTRNKINQEKLLFIEKIETAVNTVNLAHEIFNPDKLLKNISIAYIAKTMCMFWGFLSVSLAITVIYSYMHLQPKIRN</sequence>
<reference evidence="10 11" key="1">
    <citation type="journal article" date="2014" name="Genome Announc.">
        <title>Genome Sequence of the Microsporidian Species Nematocida sp1 Strain ERTm6 (ATCC PRA-372).</title>
        <authorList>
            <person name="Bakowski M.A."/>
            <person name="Priest M."/>
            <person name="Young S."/>
            <person name="Cuomo C.A."/>
            <person name="Troemel E.R."/>
        </authorList>
    </citation>
    <scope>NUCLEOTIDE SEQUENCE [LARGE SCALE GENOMIC DNA]</scope>
    <source>
        <strain evidence="10 11">ERTm6</strain>
    </source>
</reference>
<dbReference type="EMBL" id="AKIJ01000005">
    <property type="protein sequence ID" value="KFG25373.1"/>
    <property type="molecule type" value="Genomic_DNA"/>
</dbReference>
<evidence type="ECO:0000256" key="6">
    <source>
        <dbReference type="ARBA" id="ARBA00022989"/>
    </source>
</evidence>
<dbReference type="GeneID" id="77677120"/>
<dbReference type="InterPro" id="IPR027417">
    <property type="entry name" value="P-loop_NTPase"/>
</dbReference>
<dbReference type="GO" id="GO:0005524">
    <property type="term" value="F:ATP binding"/>
    <property type="evidence" value="ECO:0007669"/>
    <property type="project" value="UniProtKB-KW"/>
</dbReference>
<dbReference type="Pfam" id="PF00005">
    <property type="entry name" value="ABC_tran"/>
    <property type="match status" value="1"/>
</dbReference>
<keyword evidence="6 8" id="KW-1133">Transmembrane helix</keyword>
<dbReference type="GO" id="GO:0042626">
    <property type="term" value="F:ATPase-coupled transmembrane transporter activity"/>
    <property type="evidence" value="ECO:0007669"/>
    <property type="project" value="TreeGrafter"/>
</dbReference>
<evidence type="ECO:0000256" key="8">
    <source>
        <dbReference type="SAM" id="Phobius"/>
    </source>
</evidence>